<organism evidence="2 3">
    <name type="scientific">Suillus luteus UH-Slu-Lm8-n1</name>
    <dbReference type="NCBI Taxonomy" id="930992"/>
    <lineage>
        <taxon>Eukaryota</taxon>
        <taxon>Fungi</taxon>
        <taxon>Dikarya</taxon>
        <taxon>Basidiomycota</taxon>
        <taxon>Agaricomycotina</taxon>
        <taxon>Agaricomycetes</taxon>
        <taxon>Agaricomycetidae</taxon>
        <taxon>Boletales</taxon>
        <taxon>Suillineae</taxon>
        <taxon>Suillaceae</taxon>
        <taxon>Suillus</taxon>
    </lineage>
</organism>
<dbReference type="Pfam" id="PF13358">
    <property type="entry name" value="DDE_3"/>
    <property type="match status" value="1"/>
</dbReference>
<dbReference type="GO" id="GO:0003676">
    <property type="term" value="F:nucleic acid binding"/>
    <property type="evidence" value="ECO:0007669"/>
    <property type="project" value="InterPro"/>
</dbReference>
<evidence type="ECO:0000259" key="1">
    <source>
        <dbReference type="Pfam" id="PF13358"/>
    </source>
</evidence>
<feature type="non-terminal residue" evidence="2">
    <location>
        <position position="1"/>
    </location>
</feature>
<dbReference type="Gene3D" id="3.30.420.10">
    <property type="entry name" value="Ribonuclease H-like superfamily/Ribonuclease H"/>
    <property type="match status" value="1"/>
</dbReference>
<dbReference type="AlphaFoldDB" id="A0A0D0ALL8"/>
<evidence type="ECO:0000313" key="2">
    <source>
        <dbReference type="EMBL" id="KIK42781.1"/>
    </source>
</evidence>
<gene>
    <name evidence="2" type="ORF">CY34DRAFT_82987</name>
</gene>
<sequence length="67" mass="7716">LIYLPPYSPDFNPIEQAFHSVKAWLRRHEAMAVLPEARPWLIQKAALSITVEDAEAWILNSGYSFDM</sequence>
<feature type="domain" description="Tc1-like transposase DDE" evidence="1">
    <location>
        <begin position="1"/>
        <end position="30"/>
    </location>
</feature>
<protein>
    <recommendedName>
        <fullName evidence="1">Tc1-like transposase DDE domain-containing protein</fullName>
    </recommendedName>
</protein>
<dbReference type="InterPro" id="IPR036397">
    <property type="entry name" value="RNaseH_sf"/>
</dbReference>
<dbReference type="HOGENOM" id="CLU_056788_12_1_1"/>
<reference evidence="2 3" key="1">
    <citation type="submission" date="2014-04" db="EMBL/GenBank/DDBJ databases">
        <authorList>
            <consortium name="DOE Joint Genome Institute"/>
            <person name="Kuo A."/>
            <person name="Ruytinx J."/>
            <person name="Rineau F."/>
            <person name="Colpaert J."/>
            <person name="Kohler A."/>
            <person name="Nagy L.G."/>
            <person name="Floudas D."/>
            <person name="Copeland A."/>
            <person name="Barry K.W."/>
            <person name="Cichocki N."/>
            <person name="Veneault-Fourrey C."/>
            <person name="LaButti K."/>
            <person name="Lindquist E.A."/>
            <person name="Lipzen A."/>
            <person name="Lundell T."/>
            <person name="Morin E."/>
            <person name="Murat C."/>
            <person name="Sun H."/>
            <person name="Tunlid A."/>
            <person name="Henrissat B."/>
            <person name="Grigoriev I.V."/>
            <person name="Hibbett D.S."/>
            <person name="Martin F."/>
            <person name="Nordberg H.P."/>
            <person name="Cantor M.N."/>
            <person name="Hua S.X."/>
        </authorList>
    </citation>
    <scope>NUCLEOTIDE SEQUENCE [LARGE SCALE GENOMIC DNA]</scope>
    <source>
        <strain evidence="2 3">UH-Slu-Lm8-n1</strain>
    </source>
</reference>
<reference evidence="3" key="2">
    <citation type="submission" date="2015-01" db="EMBL/GenBank/DDBJ databases">
        <title>Evolutionary Origins and Diversification of the Mycorrhizal Mutualists.</title>
        <authorList>
            <consortium name="DOE Joint Genome Institute"/>
            <consortium name="Mycorrhizal Genomics Consortium"/>
            <person name="Kohler A."/>
            <person name="Kuo A."/>
            <person name="Nagy L.G."/>
            <person name="Floudas D."/>
            <person name="Copeland A."/>
            <person name="Barry K.W."/>
            <person name="Cichocki N."/>
            <person name="Veneault-Fourrey C."/>
            <person name="LaButti K."/>
            <person name="Lindquist E.A."/>
            <person name="Lipzen A."/>
            <person name="Lundell T."/>
            <person name="Morin E."/>
            <person name="Murat C."/>
            <person name="Riley R."/>
            <person name="Ohm R."/>
            <person name="Sun H."/>
            <person name="Tunlid A."/>
            <person name="Henrissat B."/>
            <person name="Grigoriev I.V."/>
            <person name="Hibbett D.S."/>
            <person name="Martin F."/>
        </authorList>
    </citation>
    <scope>NUCLEOTIDE SEQUENCE [LARGE SCALE GENOMIC DNA]</scope>
    <source>
        <strain evidence="3">UH-Slu-Lm8-n1</strain>
    </source>
</reference>
<proteinExistence type="predicted"/>
<dbReference type="InParanoid" id="A0A0D0ALL8"/>
<dbReference type="InterPro" id="IPR038717">
    <property type="entry name" value="Tc1-like_DDE_dom"/>
</dbReference>
<dbReference type="EMBL" id="KN835229">
    <property type="protein sequence ID" value="KIK42781.1"/>
    <property type="molecule type" value="Genomic_DNA"/>
</dbReference>
<accession>A0A0D0ALL8</accession>
<name>A0A0D0ALL8_9AGAM</name>
<evidence type="ECO:0000313" key="3">
    <source>
        <dbReference type="Proteomes" id="UP000054485"/>
    </source>
</evidence>
<dbReference type="STRING" id="930992.A0A0D0ALL8"/>
<keyword evidence="3" id="KW-1185">Reference proteome</keyword>
<dbReference type="Proteomes" id="UP000054485">
    <property type="component" value="Unassembled WGS sequence"/>
</dbReference>
<dbReference type="OrthoDB" id="2266637at2759"/>